<evidence type="ECO:0000313" key="2">
    <source>
        <dbReference type="EMBL" id="APX13840.1"/>
    </source>
</evidence>
<feature type="signal peptide" evidence="1">
    <location>
        <begin position="1"/>
        <end position="25"/>
    </location>
</feature>
<sequence>MRALQFCKIGLICAVMIALATIGFAHQNTQPSPSPELAAYVAAGGSLADLCGLPGSDGQAPVQNCEACRISDSAAWTRIHCADRPVTLAKVFAFSFVAKRLIERRGLDAARLVRAPPHA</sequence>
<reference evidence="2 3" key="1">
    <citation type="submission" date="2017-01" db="EMBL/GenBank/DDBJ databases">
        <title>Complete genome of Tateyamaria omphalii DOK1-4 isolated from seawater in Dokdo.</title>
        <authorList>
            <person name="Kim J.H."/>
            <person name="Chi W.-J."/>
        </authorList>
    </citation>
    <scope>NUCLEOTIDE SEQUENCE [LARGE SCALE GENOMIC DNA]</scope>
    <source>
        <strain evidence="2 3">DOK1-4</strain>
    </source>
</reference>
<proteinExistence type="predicted"/>
<protein>
    <submittedName>
        <fullName evidence="2">Uncharacterized protein</fullName>
    </submittedName>
</protein>
<dbReference type="STRING" id="299262.BWR18_11360"/>
<name>A0A1P8N0H8_9RHOB</name>
<gene>
    <name evidence="2" type="ORF">BWR18_11360</name>
</gene>
<dbReference type="AlphaFoldDB" id="A0A1P8N0H8"/>
<keyword evidence="1" id="KW-0732">Signal</keyword>
<dbReference type="EMBL" id="CP019312">
    <property type="protein sequence ID" value="APX13840.1"/>
    <property type="molecule type" value="Genomic_DNA"/>
</dbReference>
<feature type="chain" id="PRO_5012185020" evidence="1">
    <location>
        <begin position="26"/>
        <end position="119"/>
    </location>
</feature>
<dbReference type="RefSeq" id="WP_076630270.1">
    <property type="nucleotide sequence ID" value="NZ_CP019312.1"/>
</dbReference>
<keyword evidence="3" id="KW-1185">Reference proteome</keyword>
<dbReference type="Proteomes" id="UP000186336">
    <property type="component" value="Chromosome"/>
</dbReference>
<evidence type="ECO:0000256" key="1">
    <source>
        <dbReference type="SAM" id="SignalP"/>
    </source>
</evidence>
<evidence type="ECO:0000313" key="3">
    <source>
        <dbReference type="Proteomes" id="UP000186336"/>
    </source>
</evidence>
<dbReference type="KEGG" id="tom:BWR18_11360"/>
<accession>A0A1P8N0H8</accession>
<organism evidence="2 3">
    <name type="scientific">Tateyamaria omphalii</name>
    <dbReference type="NCBI Taxonomy" id="299262"/>
    <lineage>
        <taxon>Bacteria</taxon>
        <taxon>Pseudomonadati</taxon>
        <taxon>Pseudomonadota</taxon>
        <taxon>Alphaproteobacteria</taxon>
        <taxon>Rhodobacterales</taxon>
        <taxon>Roseobacteraceae</taxon>
        <taxon>Tateyamaria</taxon>
    </lineage>
</organism>